<protein>
    <submittedName>
        <fullName evidence="1">Uncharacterized protein</fullName>
    </submittedName>
</protein>
<dbReference type="PANTHER" id="PTHR34512:SF30">
    <property type="entry name" value="OUTER MEMBRANE PROTEIN ASSEMBLY FACTOR BAMB"/>
    <property type="match status" value="1"/>
</dbReference>
<dbReference type="SUPFAM" id="SSF50998">
    <property type="entry name" value="Quinoprotein alcohol dehydrogenase-like"/>
    <property type="match status" value="1"/>
</dbReference>
<gene>
    <name evidence="1" type="ORF">LCGC14_1128190</name>
</gene>
<reference evidence="1" key="1">
    <citation type="journal article" date="2015" name="Nature">
        <title>Complex archaea that bridge the gap between prokaryotes and eukaryotes.</title>
        <authorList>
            <person name="Spang A."/>
            <person name="Saw J.H."/>
            <person name="Jorgensen S.L."/>
            <person name="Zaremba-Niedzwiedzka K."/>
            <person name="Martijn J."/>
            <person name="Lind A.E."/>
            <person name="van Eijk R."/>
            <person name="Schleper C."/>
            <person name="Guy L."/>
            <person name="Ettema T.J."/>
        </authorList>
    </citation>
    <scope>NUCLEOTIDE SEQUENCE</scope>
</reference>
<comment type="caution">
    <text evidence="1">The sequence shown here is derived from an EMBL/GenBank/DDBJ whole genome shotgun (WGS) entry which is preliminary data.</text>
</comment>
<proteinExistence type="predicted"/>
<dbReference type="Gene3D" id="2.130.10.10">
    <property type="entry name" value="YVTN repeat-like/Quinoprotein amine dehydrogenase"/>
    <property type="match status" value="1"/>
</dbReference>
<dbReference type="EMBL" id="LAZR01005267">
    <property type="protein sequence ID" value="KKN01388.1"/>
    <property type="molecule type" value="Genomic_DNA"/>
</dbReference>
<dbReference type="InterPro" id="IPR011047">
    <property type="entry name" value="Quinoprotein_ADH-like_sf"/>
</dbReference>
<name>A0A0F9Q7Q5_9ZZZZ</name>
<accession>A0A0F9Q7Q5</accession>
<organism evidence="1">
    <name type="scientific">marine sediment metagenome</name>
    <dbReference type="NCBI Taxonomy" id="412755"/>
    <lineage>
        <taxon>unclassified sequences</taxon>
        <taxon>metagenomes</taxon>
        <taxon>ecological metagenomes</taxon>
    </lineage>
</organism>
<dbReference type="InterPro" id="IPR015943">
    <property type="entry name" value="WD40/YVTN_repeat-like_dom_sf"/>
</dbReference>
<sequence length="185" mass="20532">MMKSLRCLRCFALPAHRSTLVWLAVVAISAVPLTLPETKAATSSGVHAKESSPPSVSMIVPGGEAMKFWSRWRGPSGQGIVKGKGYPDTWSGTENVIWKVEVPGRGHSSPIVWGDRIFLTTASLDGLNRSILCYRRSDGKLLWQTPLRQETAETPPREEQLRTSDGFNRREACLCLLRKWWLVGG</sequence>
<evidence type="ECO:0000313" key="1">
    <source>
        <dbReference type="EMBL" id="KKN01388.1"/>
    </source>
</evidence>
<dbReference type="PANTHER" id="PTHR34512">
    <property type="entry name" value="CELL SURFACE PROTEIN"/>
    <property type="match status" value="1"/>
</dbReference>
<dbReference type="AlphaFoldDB" id="A0A0F9Q7Q5"/>